<organism evidence="1 2">
    <name type="scientific">Brassica cretica</name>
    <name type="common">Mustard</name>
    <dbReference type="NCBI Taxonomy" id="69181"/>
    <lineage>
        <taxon>Eukaryota</taxon>
        <taxon>Viridiplantae</taxon>
        <taxon>Streptophyta</taxon>
        <taxon>Embryophyta</taxon>
        <taxon>Tracheophyta</taxon>
        <taxon>Spermatophyta</taxon>
        <taxon>Magnoliopsida</taxon>
        <taxon>eudicotyledons</taxon>
        <taxon>Gunneridae</taxon>
        <taxon>Pentapetalae</taxon>
        <taxon>rosids</taxon>
        <taxon>malvids</taxon>
        <taxon>Brassicales</taxon>
        <taxon>Brassicaceae</taxon>
        <taxon>Brassiceae</taxon>
        <taxon>Brassica</taxon>
    </lineage>
</organism>
<name>A0ABQ7CYT2_BRACR</name>
<comment type="caution">
    <text evidence="1">The sequence shown here is derived from an EMBL/GenBank/DDBJ whole genome shotgun (WGS) entry which is preliminary data.</text>
</comment>
<evidence type="ECO:0000313" key="1">
    <source>
        <dbReference type="EMBL" id="KAF3564542.1"/>
    </source>
</evidence>
<protein>
    <recommendedName>
        <fullName evidence="3">Transmembrane protein</fullName>
    </recommendedName>
</protein>
<evidence type="ECO:0008006" key="3">
    <source>
        <dbReference type="Google" id="ProtNLM"/>
    </source>
</evidence>
<evidence type="ECO:0000313" key="2">
    <source>
        <dbReference type="Proteomes" id="UP000266723"/>
    </source>
</evidence>
<dbReference type="EMBL" id="QGKV02000759">
    <property type="protein sequence ID" value="KAF3564542.1"/>
    <property type="molecule type" value="Genomic_DNA"/>
</dbReference>
<accession>A0ABQ7CYT2</accession>
<keyword evidence="2" id="KW-1185">Reference proteome</keyword>
<sequence>MESFEVGRRRVSGDRRALRRVFFLSSASLCPRPRLLLCFFLRLPDAAAVPLPVQIQSFLVSRLDKLCPDWGFISLLLCVWFECCGVEFVEKLAVVVLLRLVAWRWVRWHGPVRVSVSANLRSVSPLLRVIFGRRVWALSVSGERSFRCIRFGPCRDLSALRLHHSLNKVCDWVILVCWCGACSSCAVVSLASGLFSCGCASGEQSPGLFDERRHRRSVSEAVGTVVLRFEGVFLSVSSRCPILVREFSRIL</sequence>
<gene>
    <name evidence="1" type="ORF">DY000_02018468</name>
</gene>
<dbReference type="Proteomes" id="UP000266723">
    <property type="component" value="Unassembled WGS sequence"/>
</dbReference>
<reference evidence="1 2" key="1">
    <citation type="journal article" date="2020" name="BMC Genomics">
        <title>Intraspecific diversification of the crop wild relative Brassica cretica Lam. using demographic model selection.</title>
        <authorList>
            <person name="Kioukis A."/>
            <person name="Michalopoulou V.A."/>
            <person name="Briers L."/>
            <person name="Pirintsos S."/>
            <person name="Studholme D.J."/>
            <person name="Pavlidis P."/>
            <person name="Sarris P.F."/>
        </authorList>
    </citation>
    <scope>NUCLEOTIDE SEQUENCE [LARGE SCALE GENOMIC DNA]</scope>
    <source>
        <strain evidence="2">cv. PFS-1207/04</strain>
    </source>
</reference>
<proteinExistence type="predicted"/>